<dbReference type="Proteomes" id="UP001454036">
    <property type="component" value="Unassembled WGS sequence"/>
</dbReference>
<comment type="subcellular location">
    <subcellularLocation>
        <location evidence="1 4 5">Nucleus</location>
    </subcellularLocation>
</comment>
<dbReference type="GO" id="GO:0099402">
    <property type="term" value="P:plant organ development"/>
    <property type="evidence" value="ECO:0007669"/>
    <property type="project" value="UniProtKB-ARBA"/>
</dbReference>
<dbReference type="GO" id="GO:0005634">
    <property type="term" value="C:nucleus"/>
    <property type="evidence" value="ECO:0007669"/>
    <property type="project" value="UniProtKB-SubCell"/>
</dbReference>
<feature type="compositionally biased region" description="Polar residues" evidence="6">
    <location>
        <begin position="304"/>
        <end position="328"/>
    </location>
</feature>
<comment type="similarity">
    <text evidence="2 5">Belongs to the GRF family.</text>
</comment>
<comment type="function">
    <text evidence="5">Transcription activator.</text>
</comment>
<evidence type="ECO:0000256" key="1">
    <source>
        <dbReference type="ARBA" id="ARBA00004123"/>
    </source>
</evidence>
<comment type="caution">
    <text evidence="9">The sequence shown here is derived from an EMBL/GenBank/DDBJ whole genome shotgun (WGS) entry which is preliminary data.</text>
</comment>
<accession>A0AAV3NZF2</accession>
<dbReference type="GO" id="GO:0006351">
    <property type="term" value="P:DNA-templated transcription"/>
    <property type="evidence" value="ECO:0007669"/>
    <property type="project" value="UniProtKB-UniRule"/>
</dbReference>
<evidence type="ECO:0000259" key="8">
    <source>
        <dbReference type="PROSITE" id="PS51667"/>
    </source>
</evidence>
<evidence type="ECO:0000256" key="2">
    <source>
        <dbReference type="ARBA" id="ARBA00008122"/>
    </source>
</evidence>
<reference evidence="9 10" key="1">
    <citation type="submission" date="2024-01" db="EMBL/GenBank/DDBJ databases">
        <title>The complete chloroplast genome sequence of Lithospermum erythrorhizon: insights into the phylogenetic relationship among Boraginaceae species and the maternal lineages of purple gromwells.</title>
        <authorList>
            <person name="Okada T."/>
            <person name="Watanabe K."/>
        </authorList>
    </citation>
    <scope>NUCLEOTIDE SEQUENCE [LARGE SCALE GENOMIC DNA]</scope>
</reference>
<dbReference type="InterPro" id="IPR031137">
    <property type="entry name" value="GRF"/>
</dbReference>
<sequence>MDFQLKQWREDQSKQEEQQHSHSAKLPSFSLEYYNNNDNNIQHKSEQQESTLSLPLFTPDQPTKISIGNMSVAYLPDSTAVTATKYPRMGSYFSFAQWQELELQALIYRHMLAGSPIPPELLHLIKKSLLASSPYYLPNNIQHYPYFHQSILLQSGYWGRAAMDPEPGRCRRTDGKKWRCSRDIVPGHKYCERHVHRGRNRSRKPVEIPTPSAVSPGGIAGGGLEKESVTVAMTAVASRVMAHSRSSEPTISLNYPFETQSGDYPNDGKSSARILRPFFDDWPKSLQESDNVESNISSVTSTANLSISTSGNPSSDFSLKLSTGSNNVEDTDNLSHSTEREQLQSQWNVPPWGTNQVASMGGPLAEALRSSTNSSPTSVLFQLPGGTRSHPSFVSS</sequence>
<keyword evidence="10" id="KW-1185">Reference proteome</keyword>
<feature type="short sequence motif" description="Bipartite nuclear localization signal" evidence="4">
    <location>
        <begin position="197"/>
        <end position="204"/>
    </location>
</feature>
<dbReference type="Pfam" id="PF08880">
    <property type="entry name" value="QLQ"/>
    <property type="match status" value="1"/>
</dbReference>
<keyword evidence="5" id="KW-0805">Transcription regulation</keyword>
<dbReference type="PANTHER" id="PTHR31602">
    <property type="entry name" value="GROWTH-REGULATING FACTOR 5"/>
    <property type="match status" value="1"/>
</dbReference>
<comment type="domain">
    <text evidence="5">The QLQ domain and WRC domain may be involved in protein-protein interaction and DNA-binding, respectively.</text>
</comment>
<dbReference type="GO" id="GO:0006355">
    <property type="term" value="P:regulation of DNA-templated transcription"/>
    <property type="evidence" value="ECO:0007669"/>
    <property type="project" value="InterPro"/>
</dbReference>
<feature type="region of interest" description="Disordered" evidence="6">
    <location>
        <begin position="201"/>
        <end position="221"/>
    </location>
</feature>
<feature type="short sequence motif" description="Bipartite nuclear localization signal" evidence="4">
    <location>
        <begin position="169"/>
        <end position="179"/>
    </location>
</feature>
<dbReference type="Pfam" id="PF08879">
    <property type="entry name" value="WRC"/>
    <property type="match status" value="1"/>
</dbReference>
<dbReference type="EMBL" id="BAABME010000567">
    <property type="protein sequence ID" value="GAA0143826.1"/>
    <property type="molecule type" value="Genomic_DNA"/>
</dbReference>
<feature type="compositionally biased region" description="Basic and acidic residues" evidence="6">
    <location>
        <begin position="7"/>
        <end position="20"/>
    </location>
</feature>
<dbReference type="SMART" id="SM00951">
    <property type="entry name" value="QLQ"/>
    <property type="match status" value="1"/>
</dbReference>
<evidence type="ECO:0000313" key="10">
    <source>
        <dbReference type="Proteomes" id="UP001454036"/>
    </source>
</evidence>
<gene>
    <name evidence="9" type="ORF">LIER_04419</name>
</gene>
<evidence type="ECO:0000259" key="7">
    <source>
        <dbReference type="PROSITE" id="PS51666"/>
    </source>
</evidence>
<dbReference type="PROSITE" id="PS51666">
    <property type="entry name" value="QLQ"/>
    <property type="match status" value="1"/>
</dbReference>
<feature type="domain" description="QLQ" evidence="7">
    <location>
        <begin position="92"/>
        <end position="127"/>
    </location>
</feature>
<evidence type="ECO:0000256" key="6">
    <source>
        <dbReference type="SAM" id="MobiDB-lite"/>
    </source>
</evidence>
<dbReference type="AlphaFoldDB" id="A0AAV3NZF2"/>
<organism evidence="9 10">
    <name type="scientific">Lithospermum erythrorhizon</name>
    <name type="common">Purple gromwell</name>
    <name type="synonym">Lithospermum officinale var. erythrorhizon</name>
    <dbReference type="NCBI Taxonomy" id="34254"/>
    <lineage>
        <taxon>Eukaryota</taxon>
        <taxon>Viridiplantae</taxon>
        <taxon>Streptophyta</taxon>
        <taxon>Embryophyta</taxon>
        <taxon>Tracheophyta</taxon>
        <taxon>Spermatophyta</taxon>
        <taxon>Magnoliopsida</taxon>
        <taxon>eudicotyledons</taxon>
        <taxon>Gunneridae</taxon>
        <taxon>Pentapetalae</taxon>
        <taxon>asterids</taxon>
        <taxon>lamiids</taxon>
        <taxon>Boraginales</taxon>
        <taxon>Boraginaceae</taxon>
        <taxon>Boraginoideae</taxon>
        <taxon>Lithospermeae</taxon>
        <taxon>Lithospermum</taxon>
    </lineage>
</organism>
<name>A0AAV3NZF2_LITER</name>
<dbReference type="InterPro" id="IPR014977">
    <property type="entry name" value="WRC_dom"/>
</dbReference>
<feature type="region of interest" description="Disordered" evidence="6">
    <location>
        <begin position="244"/>
        <end position="269"/>
    </location>
</feature>
<feature type="region of interest" description="Disordered" evidence="6">
    <location>
        <begin position="366"/>
        <end position="396"/>
    </location>
</feature>
<feature type="region of interest" description="Disordered" evidence="6">
    <location>
        <begin position="1"/>
        <end position="26"/>
    </location>
</feature>
<feature type="compositionally biased region" description="Polar residues" evidence="6">
    <location>
        <begin position="369"/>
        <end position="380"/>
    </location>
</feature>
<evidence type="ECO:0000313" key="9">
    <source>
        <dbReference type="EMBL" id="GAA0143826.1"/>
    </source>
</evidence>
<keyword evidence="3 4" id="KW-0539">Nucleus</keyword>
<dbReference type="PROSITE" id="PS51667">
    <property type="entry name" value="WRC"/>
    <property type="match status" value="1"/>
</dbReference>
<dbReference type="GO" id="GO:0005524">
    <property type="term" value="F:ATP binding"/>
    <property type="evidence" value="ECO:0007669"/>
    <property type="project" value="UniProtKB-UniRule"/>
</dbReference>
<keyword evidence="5" id="KW-0804">Transcription</keyword>
<feature type="domain" description="WRC" evidence="8">
    <location>
        <begin position="164"/>
        <end position="208"/>
    </location>
</feature>
<dbReference type="InterPro" id="IPR014978">
    <property type="entry name" value="Gln-Leu-Gln_QLQ"/>
</dbReference>
<proteinExistence type="inferred from homology"/>
<protein>
    <recommendedName>
        <fullName evidence="5">Growth-regulating factor</fullName>
    </recommendedName>
</protein>
<keyword evidence="5" id="KW-0010">Activator</keyword>
<evidence type="ECO:0000256" key="5">
    <source>
        <dbReference type="RuleBase" id="RU367127"/>
    </source>
</evidence>
<feature type="region of interest" description="Disordered" evidence="6">
    <location>
        <begin position="304"/>
        <end position="341"/>
    </location>
</feature>
<evidence type="ECO:0000256" key="3">
    <source>
        <dbReference type="ARBA" id="ARBA00023242"/>
    </source>
</evidence>
<dbReference type="PANTHER" id="PTHR31602:SF63">
    <property type="entry name" value="GROWTH-REGULATING FACTOR 3"/>
    <property type="match status" value="1"/>
</dbReference>
<evidence type="ECO:0000256" key="4">
    <source>
        <dbReference type="PROSITE-ProRule" id="PRU01002"/>
    </source>
</evidence>
<feature type="compositionally biased region" description="Polar residues" evidence="6">
    <location>
        <begin position="247"/>
        <end position="263"/>
    </location>
</feature>